<feature type="compositionally biased region" description="Low complexity" evidence="3">
    <location>
        <begin position="647"/>
        <end position="656"/>
    </location>
</feature>
<evidence type="ECO:0000256" key="1">
    <source>
        <dbReference type="ARBA" id="ARBA00010926"/>
    </source>
</evidence>
<dbReference type="InterPro" id="IPR037256">
    <property type="entry name" value="ASC_dom_sf"/>
</dbReference>
<dbReference type="Proteomes" id="UP000501346">
    <property type="component" value="Chromosome ScIV"/>
</dbReference>
<evidence type="ECO:0000256" key="3">
    <source>
        <dbReference type="SAM" id="MobiDB-lite"/>
    </source>
</evidence>
<name>A0A6C1DQM2_SACPS</name>
<dbReference type="InterPro" id="IPR032640">
    <property type="entry name" value="AMPK1_CBM"/>
</dbReference>
<keyword evidence="5" id="KW-0808">Transferase</keyword>
<dbReference type="GO" id="GO:0031588">
    <property type="term" value="C:nucleotide-activated protein kinase complex"/>
    <property type="evidence" value="ECO:0007669"/>
    <property type="project" value="TreeGrafter"/>
</dbReference>
<feature type="compositionally biased region" description="Low complexity" evidence="3">
    <location>
        <begin position="361"/>
        <end position="374"/>
    </location>
</feature>
<dbReference type="Pfam" id="PF16561">
    <property type="entry name" value="AMPK1_CBM"/>
    <property type="match status" value="1"/>
</dbReference>
<feature type="compositionally biased region" description="Basic and acidic residues" evidence="3">
    <location>
        <begin position="165"/>
        <end position="177"/>
    </location>
</feature>
<protein>
    <submittedName>
        <fullName evidence="5">Protein kinase complex component</fullName>
    </submittedName>
</protein>
<dbReference type="Gene3D" id="2.60.40.10">
    <property type="entry name" value="Immunoglobulins"/>
    <property type="match status" value="1"/>
</dbReference>
<feature type="compositionally biased region" description="Basic and acidic residues" evidence="3">
    <location>
        <begin position="635"/>
        <end position="644"/>
    </location>
</feature>
<feature type="compositionally biased region" description="Basic residues" evidence="3">
    <location>
        <begin position="411"/>
        <end position="424"/>
    </location>
</feature>
<keyword evidence="5" id="KW-0418">Kinase</keyword>
<dbReference type="GO" id="GO:0019901">
    <property type="term" value="F:protein kinase binding"/>
    <property type="evidence" value="ECO:0007669"/>
    <property type="project" value="TreeGrafter"/>
</dbReference>
<evidence type="ECO:0000256" key="2">
    <source>
        <dbReference type="ARBA" id="ARBA00022553"/>
    </source>
</evidence>
<dbReference type="GO" id="GO:0005634">
    <property type="term" value="C:nucleus"/>
    <property type="evidence" value="ECO:0007669"/>
    <property type="project" value="TreeGrafter"/>
</dbReference>
<dbReference type="InterPro" id="IPR050827">
    <property type="entry name" value="CRP1_MDG1_kinase"/>
</dbReference>
<feature type="region of interest" description="Disordered" evidence="3">
    <location>
        <begin position="411"/>
        <end position="437"/>
    </location>
</feature>
<feature type="compositionally biased region" description="Low complexity" evidence="3">
    <location>
        <begin position="481"/>
        <end position="492"/>
    </location>
</feature>
<dbReference type="PANTHER" id="PTHR10343">
    <property type="entry name" value="5'-AMP-ACTIVATED PROTEIN KINASE , BETA SUBUNIT"/>
    <property type="match status" value="1"/>
</dbReference>
<dbReference type="GO" id="GO:0007165">
    <property type="term" value="P:signal transduction"/>
    <property type="evidence" value="ECO:0007669"/>
    <property type="project" value="TreeGrafter"/>
</dbReference>
<feature type="domain" description="Association with the SNF1 complex (ASC)" evidence="4">
    <location>
        <begin position="732"/>
        <end position="852"/>
    </location>
</feature>
<sequence length="863" mass="96270">MVDISDTSGYLHKQGVLPSVSFICTSFFACGLTSWKVELSYYIVVAAAMGNSPSTQDPSHSTKKEHGHHFHDAFNKDRQGSITSQLFNNRKSTHKRRASHTSEHNGAIPPRMQLLASHDPSTDCDGRMSSDTTIDKGPSHLFKKDYSLSSAADVNDTTLANLTLSDDHDVGAPEEQVKSPSFLSPGPSMATVKRTKSDLDDLSTLNYTMVDETTENERNDKPHHERHRSSIIALKKNLLESSATASPSPTRSSSVHSASLPALTKTDSIDIPVRQPYSKKPSIHAYQYQYLNNDETFSENSQMDKEGNSDSVDAEAGVLQSEDMVLNQSLLQNALKKDMQRLSRVNSSNSMYTTERISHANNNGNIENNTRNKGNAGGSNDDFTAPISATAKMMMKLYGDKTLMERDLNKHQNKTKKAQNKKIRSASNSRRSSFASLHSLQSRKSILTNGLNLQPLHPLHPIINDNESQYSAPQHREISHHSNSMSSMSSISSTNSTENTLVVLKWKDDGTVAATTEVFIVSTDIASALKEQRELTLDENASLDSEKQLNPRIRMVYDDVHKEWFVPDLFLPAGIYRLQFSINGILTHSNFLPTATDSEGNFVNWFEVLPGYHTIEPFRNEADMDSQVEPTLDEELPKRPELKRFPSSSRKSSYYSAKGVERPSTPFSDYRGLSRSSSINMRDSFVRLKASSLDLMAEVKPERLVYSNEIPNLFNIGDGSTISVKGDSDDVHPQEPPSFTHRVVDCNQDDLFATLQQGGNIDAETAEAVFLSRYPVPDLPIYLNSSYLNRILNQSNQNSESHERDEGAINHIIPHVNLNHLLTSSIRDEIISVACTTRYEGKFITQVVYAPCYYKTQKSQISN</sequence>
<proteinExistence type="inferred from homology"/>
<dbReference type="OrthoDB" id="531008at2759"/>
<feature type="region of interest" description="Disordered" evidence="3">
    <location>
        <begin position="631"/>
        <end position="664"/>
    </location>
</feature>
<feature type="region of interest" description="Disordered" evidence="3">
    <location>
        <begin position="165"/>
        <end position="194"/>
    </location>
</feature>
<reference evidence="5 6" key="1">
    <citation type="journal article" date="2019" name="BMC Genomics">
        <title>Chromosome level assembly and comparative genome analysis confirm lager-brewing yeasts originated from a single hybridization.</title>
        <authorList>
            <person name="Salazar A.N."/>
            <person name="Gorter de Vries A.R."/>
            <person name="van den Broek M."/>
            <person name="Brouwers N."/>
            <person name="de la Torre Cortes P."/>
            <person name="Kuijpers N.G.A."/>
            <person name="Daran J.G."/>
            <person name="Abeel T."/>
        </authorList>
    </citation>
    <scope>NUCLEOTIDE SEQUENCE [LARGE SCALE GENOMIC DNA]</scope>
    <source>
        <strain evidence="5 6">CBS 1483</strain>
    </source>
</reference>
<evidence type="ECO:0000313" key="6">
    <source>
        <dbReference type="Proteomes" id="UP000501346"/>
    </source>
</evidence>
<dbReference type="InterPro" id="IPR006828">
    <property type="entry name" value="ASC_dom"/>
</dbReference>
<keyword evidence="6" id="KW-1185">Reference proteome</keyword>
<dbReference type="CDD" id="cd02859">
    <property type="entry name" value="E_set_AMPKbeta_like_N"/>
    <property type="match status" value="1"/>
</dbReference>
<dbReference type="SUPFAM" id="SSF160219">
    <property type="entry name" value="AMPKBI-like"/>
    <property type="match status" value="1"/>
</dbReference>
<evidence type="ECO:0000313" key="5">
    <source>
        <dbReference type="EMBL" id="QID78920.1"/>
    </source>
</evidence>
<dbReference type="PANTHER" id="PTHR10343:SF87">
    <property type="entry name" value="SNF1 PROTEIN KINASE SUBUNIT BETA-1"/>
    <property type="match status" value="1"/>
</dbReference>
<dbReference type="GO" id="GO:0016301">
    <property type="term" value="F:kinase activity"/>
    <property type="evidence" value="ECO:0007669"/>
    <property type="project" value="UniProtKB-KW"/>
</dbReference>
<keyword evidence="2" id="KW-0597">Phosphoprotein</keyword>
<feature type="compositionally biased region" description="Basic and acidic residues" evidence="3">
    <location>
        <begin position="120"/>
        <end position="137"/>
    </location>
</feature>
<dbReference type="SUPFAM" id="SSF81296">
    <property type="entry name" value="E set domains"/>
    <property type="match status" value="1"/>
</dbReference>
<organism evidence="5 6">
    <name type="scientific">Saccharomyces pastorianus</name>
    <name type="common">Lager yeast</name>
    <name type="synonym">Saccharomyces cerevisiae x Saccharomyces eubayanus</name>
    <dbReference type="NCBI Taxonomy" id="27292"/>
    <lineage>
        <taxon>Eukaryota</taxon>
        <taxon>Fungi</taxon>
        <taxon>Dikarya</taxon>
        <taxon>Ascomycota</taxon>
        <taxon>Saccharomycotina</taxon>
        <taxon>Saccharomycetes</taxon>
        <taxon>Saccharomycetales</taxon>
        <taxon>Saccharomycetaceae</taxon>
        <taxon>Saccharomyces</taxon>
    </lineage>
</organism>
<accession>A0A6C1DQM2</accession>
<gene>
    <name evidence="5" type="primary">SIP1_1</name>
    <name evidence="5" type="ORF">GRS66_001151</name>
</gene>
<dbReference type="InterPro" id="IPR013783">
    <property type="entry name" value="Ig-like_fold"/>
</dbReference>
<feature type="compositionally biased region" description="Low complexity" evidence="3">
    <location>
        <begin position="425"/>
        <end position="437"/>
    </location>
</feature>
<dbReference type="Pfam" id="PF04739">
    <property type="entry name" value="AMPKBI"/>
    <property type="match status" value="1"/>
</dbReference>
<comment type="similarity">
    <text evidence="1">Belongs to the 5'-AMP-activated protein kinase beta subunit family.</text>
</comment>
<feature type="region of interest" description="Disordered" evidence="3">
    <location>
        <begin position="458"/>
        <end position="492"/>
    </location>
</feature>
<dbReference type="InterPro" id="IPR014756">
    <property type="entry name" value="Ig_E-set"/>
</dbReference>
<dbReference type="EMBL" id="CP048985">
    <property type="protein sequence ID" value="QID78920.1"/>
    <property type="molecule type" value="Genomic_DNA"/>
</dbReference>
<feature type="region of interest" description="Disordered" evidence="3">
    <location>
        <begin position="358"/>
        <end position="383"/>
    </location>
</feature>
<feature type="region of interest" description="Disordered" evidence="3">
    <location>
        <begin position="89"/>
        <end position="137"/>
    </location>
</feature>
<dbReference type="SMART" id="SM01010">
    <property type="entry name" value="AMPKBI"/>
    <property type="match status" value="1"/>
</dbReference>
<evidence type="ECO:0000259" key="4">
    <source>
        <dbReference type="SMART" id="SM01010"/>
    </source>
</evidence>
<dbReference type="GO" id="GO:0005737">
    <property type="term" value="C:cytoplasm"/>
    <property type="evidence" value="ECO:0007669"/>
    <property type="project" value="TreeGrafter"/>
</dbReference>
<dbReference type="Gene3D" id="6.20.250.60">
    <property type="match status" value="1"/>
</dbReference>
<dbReference type="AlphaFoldDB" id="A0A6C1DQM2"/>